<evidence type="ECO:0000313" key="7">
    <source>
        <dbReference type="Proteomes" id="UP000823889"/>
    </source>
</evidence>
<dbReference type="AlphaFoldDB" id="A0A9D2U9E5"/>
<evidence type="ECO:0000313" key="6">
    <source>
        <dbReference type="EMBL" id="HJD44058.1"/>
    </source>
</evidence>
<organism evidence="6 7">
    <name type="scientific">Candidatus Paenalcaligenes intestinipullorum</name>
    <dbReference type="NCBI Taxonomy" id="2838718"/>
    <lineage>
        <taxon>Bacteria</taxon>
        <taxon>Pseudomonadati</taxon>
        <taxon>Pseudomonadota</taxon>
        <taxon>Betaproteobacteria</taxon>
        <taxon>Burkholderiales</taxon>
        <taxon>Alcaligenaceae</taxon>
        <taxon>Paenalcaligenes</taxon>
    </lineage>
</organism>
<dbReference type="InterPro" id="IPR027417">
    <property type="entry name" value="P-loop_NTPase"/>
</dbReference>
<keyword evidence="4 6" id="KW-0067">ATP-binding</keyword>
<dbReference type="GO" id="GO:0016887">
    <property type="term" value="F:ATP hydrolysis activity"/>
    <property type="evidence" value="ECO:0007669"/>
    <property type="project" value="InterPro"/>
</dbReference>
<keyword evidence="2" id="KW-0472">Membrane</keyword>
<dbReference type="Pfam" id="PF00005">
    <property type="entry name" value="ABC_tran"/>
    <property type="match status" value="1"/>
</dbReference>
<dbReference type="SMART" id="SM00382">
    <property type="entry name" value="AAA"/>
    <property type="match status" value="1"/>
</dbReference>
<sequence length="262" mass="28799">MHSLDSSANISDASQGASLVLKGLCKDFGGLTVTDQVNLAITAHNFHALIGPNGAGKTTLMAQILGELAPDAGQIYLDQHDITRWRTPQRALAGMARSYQITQLLASFSVLENVMLMQLARCKPWQQLWRPVLSNARLRERAMQVLDQVGLADVAYRATTELAHGEQRQLELAMVLVTQPRLLLLDEPLAGMSQSESARMTELLLELKGHYTILMVEHDMEAVFRLADQVSVLVYGKVLASGAPEQIRNNPEVLDAYLGNEA</sequence>
<reference evidence="6" key="2">
    <citation type="submission" date="2021-04" db="EMBL/GenBank/DDBJ databases">
        <authorList>
            <person name="Gilroy R."/>
        </authorList>
    </citation>
    <scope>NUCLEOTIDE SEQUENCE</scope>
    <source>
        <strain evidence="6">9264</strain>
    </source>
</reference>
<dbReference type="Gene3D" id="3.40.50.300">
    <property type="entry name" value="P-loop containing nucleotide triphosphate hydrolases"/>
    <property type="match status" value="1"/>
</dbReference>
<protein>
    <submittedName>
        <fullName evidence="6">ABC transporter ATP-binding protein</fullName>
    </submittedName>
</protein>
<dbReference type="InterPro" id="IPR003439">
    <property type="entry name" value="ABC_transporter-like_ATP-bd"/>
</dbReference>
<dbReference type="InterPro" id="IPR051120">
    <property type="entry name" value="ABC_AA/LPS_Transport"/>
</dbReference>
<evidence type="ECO:0000256" key="3">
    <source>
        <dbReference type="ARBA" id="ARBA00022741"/>
    </source>
</evidence>
<name>A0A9D2U9E5_9BURK</name>
<dbReference type="CDD" id="cd03219">
    <property type="entry name" value="ABC_Mj1267_LivG_branched"/>
    <property type="match status" value="1"/>
</dbReference>
<dbReference type="PROSITE" id="PS50893">
    <property type="entry name" value="ABC_TRANSPORTER_2"/>
    <property type="match status" value="1"/>
</dbReference>
<keyword evidence="3" id="KW-0547">Nucleotide-binding</keyword>
<dbReference type="SUPFAM" id="SSF52540">
    <property type="entry name" value="P-loop containing nucleoside triphosphate hydrolases"/>
    <property type="match status" value="1"/>
</dbReference>
<reference evidence="6" key="1">
    <citation type="journal article" date="2021" name="PeerJ">
        <title>Extensive microbial diversity within the chicken gut microbiome revealed by metagenomics and culture.</title>
        <authorList>
            <person name="Gilroy R."/>
            <person name="Ravi A."/>
            <person name="Getino M."/>
            <person name="Pursley I."/>
            <person name="Horton D.L."/>
            <person name="Alikhan N.F."/>
            <person name="Baker D."/>
            <person name="Gharbi K."/>
            <person name="Hall N."/>
            <person name="Watson M."/>
            <person name="Adriaenssens E.M."/>
            <person name="Foster-Nyarko E."/>
            <person name="Jarju S."/>
            <person name="Secka A."/>
            <person name="Antonio M."/>
            <person name="Oren A."/>
            <person name="Chaudhuri R.R."/>
            <person name="La Ragione R."/>
            <person name="Hildebrand F."/>
            <person name="Pallen M.J."/>
        </authorList>
    </citation>
    <scope>NUCLEOTIDE SEQUENCE</scope>
    <source>
        <strain evidence="6">9264</strain>
    </source>
</reference>
<proteinExistence type="predicted"/>
<dbReference type="InterPro" id="IPR003593">
    <property type="entry name" value="AAA+_ATPase"/>
</dbReference>
<evidence type="ECO:0000256" key="2">
    <source>
        <dbReference type="ARBA" id="ARBA00022475"/>
    </source>
</evidence>
<accession>A0A9D2U9E5</accession>
<comment type="caution">
    <text evidence="6">The sequence shown here is derived from an EMBL/GenBank/DDBJ whole genome shotgun (WGS) entry which is preliminary data.</text>
</comment>
<dbReference type="Proteomes" id="UP000823889">
    <property type="component" value="Unassembled WGS sequence"/>
</dbReference>
<dbReference type="GO" id="GO:0005524">
    <property type="term" value="F:ATP binding"/>
    <property type="evidence" value="ECO:0007669"/>
    <property type="project" value="UniProtKB-KW"/>
</dbReference>
<dbReference type="PANTHER" id="PTHR45772">
    <property type="entry name" value="CONSERVED COMPONENT OF ABC TRANSPORTER FOR NATURAL AMINO ACIDS-RELATED"/>
    <property type="match status" value="1"/>
</dbReference>
<dbReference type="GO" id="GO:0005886">
    <property type="term" value="C:plasma membrane"/>
    <property type="evidence" value="ECO:0007669"/>
    <property type="project" value="TreeGrafter"/>
</dbReference>
<dbReference type="EMBL" id="DWUQ01000066">
    <property type="protein sequence ID" value="HJD44058.1"/>
    <property type="molecule type" value="Genomic_DNA"/>
</dbReference>
<gene>
    <name evidence="6" type="ORF">H9906_03410</name>
</gene>
<dbReference type="Pfam" id="PF12399">
    <property type="entry name" value="BCA_ABC_TP_C"/>
    <property type="match status" value="1"/>
</dbReference>
<keyword evidence="2" id="KW-1003">Cell membrane</keyword>
<dbReference type="InterPro" id="IPR032823">
    <property type="entry name" value="BCA_ABC_TP_C"/>
</dbReference>
<feature type="domain" description="ABC transporter" evidence="5">
    <location>
        <begin position="19"/>
        <end position="260"/>
    </location>
</feature>
<evidence type="ECO:0000256" key="4">
    <source>
        <dbReference type="ARBA" id="ARBA00022840"/>
    </source>
</evidence>
<dbReference type="PANTHER" id="PTHR45772:SF2">
    <property type="entry name" value="ABC TRANSPORTER ATP-BINDING PROTEIN"/>
    <property type="match status" value="1"/>
</dbReference>
<evidence type="ECO:0000256" key="1">
    <source>
        <dbReference type="ARBA" id="ARBA00022448"/>
    </source>
</evidence>
<evidence type="ECO:0000259" key="5">
    <source>
        <dbReference type="PROSITE" id="PS50893"/>
    </source>
</evidence>
<keyword evidence="1" id="KW-0813">Transport</keyword>